<evidence type="ECO:0000313" key="2">
    <source>
        <dbReference type="EMBL" id="MBB2199478.1"/>
    </source>
</evidence>
<dbReference type="RefSeq" id="WP_183010414.1">
    <property type="nucleotide sequence ID" value="NZ_JABEQP010000021.1"/>
</dbReference>
<comment type="caution">
    <text evidence="2">The sequence shown here is derived from an EMBL/GenBank/DDBJ whole genome shotgun (WGS) entry which is preliminary data.</text>
</comment>
<keyword evidence="1" id="KW-0812">Transmembrane</keyword>
<dbReference type="AlphaFoldDB" id="A0A7W4PJ81"/>
<evidence type="ECO:0000256" key="1">
    <source>
        <dbReference type="SAM" id="Phobius"/>
    </source>
</evidence>
<dbReference type="EMBL" id="JABEQP010000021">
    <property type="protein sequence ID" value="MBB2199478.1"/>
    <property type="molecule type" value="Genomic_DNA"/>
</dbReference>
<keyword evidence="1" id="KW-1133">Transmembrane helix</keyword>
<evidence type="ECO:0000313" key="3">
    <source>
        <dbReference type="Proteomes" id="UP000530320"/>
    </source>
</evidence>
<gene>
    <name evidence="2" type="ORF">HLH44_18910</name>
</gene>
<sequence length="156" mass="16903">MRRRSGTRGGVAGVVGWLARPFTMALRPAYRTAKRGLLGVYDAPTLAVDDTLEVRGQGQTGGDQNAIQRLTPVRARSRTLGRLFATLFLFDLACWCWLVIVDGVGIFAPASIMRVAIGVVLGGQFLVFALTNWQARTGRSGSFSTFLSDGGNVWPR</sequence>
<proteinExistence type="predicted"/>
<name>A0A7W4PJ81_9PROT</name>
<feature type="transmembrane region" description="Helical" evidence="1">
    <location>
        <begin position="106"/>
        <end position="130"/>
    </location>
</feature>
<protein>
    <submittedName>
        <fullName evidence="2">Uncharacterized protein</fullName>
    </submittedName>
</protein>
<organism evidence="2 3">
    <name type="scientific">Gluconacetobacter dulcium</name>
    <dbReference type="NCBI Taxonomy" id="2729096"/>
    <lineage>
        <taxon>Bacteria</taxon>
        <taxon>Pseudomonadati</taxon>
        <taxon>Pseudomonadota</taxon>
        <taxon>Alphaproteobacteria</taxon>
        <taxon>Acetobacterales</taxon>
        <taxon>Acetobacteraceae</taxon>
        <taxon>Gluconacetobacter</taxon>
    </lineage>
</organism>
<accession>A0A7W4PJ81</accession>
<dbReference type="Proteomes" id="UP000530320">
    <property type="component" value="Unassembled WGS sequence"/>
</dbReference>
<keyword evidence="1" id="KW-0472">Membrane</keyword>
<feature type="transmembrane region" description="Helical" evidence="1">
    <location>
        <begin position="79"/>
        <end position="100"/>
    </location>
</feature>
<reference evidence="2 3" key="1">
    <citation type="submission" date="2020-04" db="EMBL/GenBank/DDBJ databases">
        <title>Description of novel Gluconacetobacter.</title>
        <authorList>
            <person name="Sombolestani A."/>
        </authorList>
    </citation>
    <scope>NUCLEOTIDE SEQUENCE [LARGE SCALE GENOMIC DNA]</scope>
    <source>
        <strain evidence="2 3">LMG 22058</strain>
    </source>
</reference>